<protein>
    <submittedName>
        <fullName evidence="1">Uncharacterized protein</fullName>
    </submittedName>
</protein>
<evidence type="ECO:0000313" key="1">
    <source>
        <dbReference type="EMBL" id="KAK3593324.1"/>
    </source>
</evidence>
<keyword evidence="2" id="KW-1185">Reference proteome</keyword>
<reference evidence="1" key="2">
    <citation type="journal article" date="2021" name="Genome Biol. Evol.">
        <title>Developing a high-quality reference genome for a parasitic bivalve with doubly uniparental inheritance (Bivalvia: Unionida).</title>
        <authorList>
            <person name="Smith C.H."/>
        </authorList>
    </citation>
    <scope>NUCLEOTIDE SEQUENCE</scope>
    <source>
        <strain evidence="1">CHS0354</strain>
        <tissue evidence="1">Mantle</tissue>
    </source>
</reference>
<comment type="caution">
    <text evidence="1">The sequence shown here is derived from an EMBL/GenBank/DDBJ whole genome shotgun (WGS) entry which is preliminary data.</text>
</comment>
<gene>
    <name evidence="1" type="ORF">CHS0354_031383</name>
</gene>
<organism evidence="1 2">
    <name type="scientific">Potamilus streckersoni</name>
    <dbReference type="NCBI Taxonomy" id="2493646"/>
    <lineage>
        <taxon>Eukaryota</taxon>
        <taxon>Metazoa</taxon>
        <taxon>Spiralia</taxon>
        <taxon>Lophotrochozoa</taxon>
        <taxon>Mollusca</taxon>
        <taxon>Bivalvia</taxon>
        <taxon>Autobranchia</taxon>
        <taxon>Heteroconchia</taxon>
        <taxon>Palaeoheterodonta</taxon>
        <taxon>Unionida</taxon>
        <taxon>Unionoidea</taxon>
        <taxon>Unionidae</taxon>
        <taxon>Ambleminae</taxon>
        <taxon>Lampsilini</taxon>
        <taxon>Potamilus</taxon>
    </lineage>
</organism>
<proteinExistence type="predicted"/>
<name>A0AAE0VX83_9BIVA</name>
<evidence type="ECO:0000313" key="2">
    <source>
        <dbReference type="Proteomes" id="UP001195483"/>
    </source>
</evidence>
<accession>A0AAE0VX83</accession>
<reference evidence="1" key="3">
    <citation type="submission" date="2023-05" db="EMBL/GenBank/DDBJ databases">
        <authorList>
            <person name="Smith C.H."/>
        </authorList>
    </citation>
    <scope>NUCLEOTIDE SEQUENCE</scope>
    <source>
        <strain evidence="1">CHS0354</strain>
        <tissue evidence="1">Mantle</tissue>
    </source>
</reference>
<dbReference type="AlphaFoldDB" id="A0AAE0VX83"/>
<sequence>MIYVMWHIFRRKSKTFSHILLSFLNEFSSFSMYYFSYEKPHFCTEIGKEGHQVPTRSIKISFSDQYLFDQKIQKGLLHHFFKCQSFSAINVLTVSSFCGFSIM</sequence>
<dbReference type="Proteomes" id="UP001195483">
    <property type="component" value="Unassembled WGS sequence"/>
</dbReference>
<reference evidence="1" key="1">
    <citation type="journal article" date="2021" name="Genome Biol. Evol.">
        <title>A High-Quality Reference Genome for a Parasitic Bivalve with Doubly Uniparental Inheritance (Bivalvia: Unionida).</title>
        <authorList>
            <person name="Smith C.H."/>
        </authorList>
    </citation>
    <scope>NUCLEOTIDE SEQUENCE</scope>
    <source>
        <strain evidence="1">CHS0354</strain>
    </source>
</reference>
<dbReference type="EMBL" id="JAEAOA010001877">
    <property type="protein sequence ID" value="KAK3593324.1"/>
    <property type="molecule type" value="Genomic_DNA"/>
</dbReference>